<name>A0A0L7MP19_COMTE</name>
<protein>
    <submittedName>
        <fullName evidence="2">Uncharacterized protein</fullName>
    </submittedName>
</protein>
<keyword evidence="1" id="KW-0732">Signal</keyword>
<evidence type="ECO:0000256" key="1">
    <source>
        <dbReference type="SAM" id="SignalP"/>
    </source>
</evidence>
<feature type="signal peptide" evidence="1">
    <location>
        <begin position="1"/>
        <end position="24"/>
    </location>
</feature>
<dbReference type="Proteomes" id="UP000037442">
    <property type="component" value="Unassembled WGS sequence"/>
</dbReference>
<organism evidence="2 3">
    <name type="scientific">Comamonas testosteroni</name>
    <name type="common">Pseudomonas testosteroni</name>
    <dbReference type="NCBI Taxonomy" id="285"/>
    <lineage>
        <taxon>Bacteria</taxon>
        <taxon>Pseudomonadati</taxon>
        <taxon>Pseudomonadota</taxon>
        <taxon>Betaproteobacteria</taxon>
        <taxon>Burkholderiales</taxon>
        <taxon>Comamonadaceae</taxon>
        <taxon>Comamonas</taxon>
    </lineage>
</organism>
<gene>
    <name evidence="2" type="ORF">GL58_05810</name>
</gene>
<reference evidence="3" key="1">
    <citation type="submission" date="2014-06" db="EMBL/GenBank/DDBJ databases">
        <title>Draft genome sequence of C. testosteroni WDL7.</title>
        <authorList>
            <person name="Wu Y."/>
            <person name="Seshan H."/>
            <person name="Arumugam K."/>
        </authorList>
    </citation>
    <scope>NUCLEOTIDE SEQUENCE [LARGE SCALE GENOMIC DNA]</scope>
    <source>
        <strain evidence="3">WDL7</strain>
    </source>
</reference>
<sequence length="144" mass="16298">MHLRKFRIPTWLMLLSFCVMPCSAQEAAAWEQQVTGRTAITRLGTIDYEVGYSSAGFDHFSSEIVARWNDGGAQEQTLYEGIYDRPPAKVWGNGPHLCIAMQTCARYSDRCSQYVIAHRYDTRAKAFVALKSEKTARRICAAPR</sequence>
<evidence type="ECO:0000313" key="3">
    <source>
        <dbReference type="Proteomes" id="UP000037442"/>
    </source>
</evidence>
<dbReference type="PATRIC" id="fig|285.49.peg.1213"/>
<comment type="caution">
    <text evidence="2">The sequence shown here is derived from an EMBL/GenBank/DDBJ whole genome shotgun (WGS) entry which is preliminary data.</text>
</comment>
<dbReference type="AlphaFoldDB" id="A0A0L7MP19"/>
<dbReference type="EMBL" id="JNVD01000014">
    <property type="protein sequence ID" value="KOC23313.1"/>
    <property type="molecule type" value="Genomic_DNA"/>
</dbReference>
<feature type="chain" id="PRO_5005574322" evidence="1">
    <location>
        <begin position="25"/>
        <end position="144"/>
    </location>
</feature>
<proteinExistence type="predicted"/>
<evidence type="ECO:0000313" key="2">
    <source>
        <dbReference type="EMBL" id="KOC23313.1"/>
    </source>
</evidence>
<accession>A0A0L7MP19</accession>
<dbReference type="RefSeq" id="WP_053282873.1">
    <property type="nucleotide sequence ID" value="NZ_JNVD01000014.1"/>
</dbReference>